<dbReference type="RefSeq" id="WP_207940964.1">
    <property type="nucleotide sequence ID" value="NZ_CP147251.1"/>
</dbReference>
<dbReference type="CDD" id="cd00609">
    <property type="entry name" value="AAT_like"/>
    <property type="match status" value="1"/>
</dbReference>
<keyword evidence="2" id="KW-0032">Aminotransferase</keyword>
<sequence>MNYRFANRMLGMQTSPLRENAKKNMEESEVISFAYGFPPTEAFPMATLQEISQKIYTEVDPQILLQYGATEGYPLLRKLIKERLETINALKNDEEIMVVSGSTQAMDVAVKVLCNEGDIVLCEEMTFSGAVNAIKGYGAIPKEVPMNIEEESVDLEALEELLRMDSNHRIKMLYLIPTFQNPLGTSIPLEKRKAIYQLSKKYDVVIFEDDPYGDLLYEGDPIPKIKEMDTDGRVIYAGSFSKILAPSTRLGFVMAPDELLEKMILAKQVSDSHSNFYWQVMLAEFMQHHNFEEHVDFLKALYKEKLTTMMAGLDSLAQDKISYIKPTGGYFICCKLDNSIDMENFYQFLEEDKVVVIPGNIMSVNGKGYEHYIRLNFTKPTIEEIEIGIARLGTAIEKAAVKEVYRAS</sequence>
<dbReference type="PANTHER" id="PTHR42790:SF19">
    <property type="entry name" value="KYNURENINE_ALPHA-AMINOADIPATE AMINOTRANSFERASE, MITOCHONDRIAL"/>
    <property type="match status" value="1"/>
</dbReference>
<dbReference type="Proteomes" id="UP000664701">
    <property type="component" value="Chromosome"/>
</dbReference>
<dbReference type="InterPro" id="IPR004839">
    <property type="entry name" value="Aminotransferase_I/II_large"/>
</dbReference>
<keyword evidence="7" id="KW-1185">Reference proteome</keyword>
<dbReference type="EMBL" id="CP147251">
    <property type="protein sequence ID" value="WYJ76847.1"/>
    <property type="molecule type" value="Genomic_DNA"/>
</dbReference>
<dbReference type="InterPro" id="IPR050859">
    <property type="entry name" value="Class-I_PLP-dep_aminotransf"/>
</dbReference>
<evidence type="ECO:0000256" key="2">
    <source>
        <dbReference type="ARBA" id="ARBA00022576"/>
    </source>
</evidence>
<evidence type="ECO:0000313" key="6">
    <source>
        <dbReference type="EMBL" id="WYJ76847.1"/>
    </source>
</evidence>
<evidence type="ECO:0000256" key="1">
    <source>
        <dbReference type="ARBA" id="ARBA00001933"/>
    </source>
</evidence>
<dbReference type="Gene3D" id="3.90.1150.10">
    <property type="entry name" value="Aspartate Aminotransferase, domain 1"/>
    <property type="match status" value="1"/>
</dbReference>
<keyword evidence="3" id="KW-0808">Transferase</keyword>
<dbReference type="Pfam" id="PF00155">
    <property type="entry name" value="Aminotran_1_2"/>
    <property type="match status" value="1"/>
</dbReference>
<evidence type="ECO:0000313" key="7">
    <source>
        <dbReference type="Proteomes" id="UP000664701"/>
    </source>
</evidence>
<dbReference type="SUPFAM" id="SSF53383">
    <property type="entry name" value="PLP-dependent transferases"/>
    <property type="match status" value="1"/>
</dbReference>
<evidence type="ECO:0000256" key="4">
    <source>
        <dbReference type="ARBA" id="ARBA00022898"/>
    </source>
</evidence>
<protein>
    <submittedName>
        <fullName evidence="6">2-aminoadipate transaminase</fullName>
    </submittedName>
</protein>
<evidence type="ECO:0000256" key="3">
    <source>
        <dbReference type="ARBA" id="ARBA00022679"/>
    </source>
</evidence>
<name>A0ABZ2SLY7_9ENTE</name>
<dbReference type="InterPro" id="IPR015422">
    <property type="entry name" value="PyrdxlP-dep_Trfase_small"/>
</dbReference>
<organism evidence="6 7">
    <name type="scientific">Candidatus Enterococcus lowellii</name>
    <dbReference type="NCBI Taxonomy" id="2230877"/>
    <lineage>
        <taxon>Bacteria</taxon>
        <taxon>Bacillati</taxon>
        <taxon>Bacillota</taxon>
        <taxon>Bacilli</taxon>
        <taxon>Lactobacillales</taxon>
        <taxon>Enterococcaceae</taxon>
        <taxon>Enterococcus</taxon>
    </lineage>
</organism>
<gene>
    <name evidence="6" type="ORF">DOK78_001484</name>
</gene>
<keyword evidence="4" id="KW-0663">Pyridoxal phosphate</keyword>
<dbReference type="InterPro" id="IPR015421">
    <property type="entry name" value="PyrdxlP-dep_Trfase_major"/>
</dbReference>
<accession>A0ABZ2SLY7</accession>
<reference evidence="6 7" key="1">
    <citation type="submission" date="2024-03" db="EMBL/GenBank/DDBJ databases">
        <title>The Genome Sequence of Enterococcus sp. DIV2402.</title>
        <authorList>
            <consortium name="The Broad Institute Genomics Platform"/>
            <consortium name="The Broad Institute Microbial Omics Core"/>
            <consortium name="The Broad Institute Genomic Center for Infectious Diseases"/>
            <person name="Earl A."/>
            <person name="Manson A."/>
            <person name="Gilmore M."/>
            <person name="Schwartman J."/>
            <person name="Shea T."/>
            <person name="Abouelleil A."/>
            <person name="Cao P."/>
            <person name="Chapman S."/>
            <person name="Cusick C."/>
            <person name="Young S."/>
            <person name="Neafsey D."/>
            <person name="Nusbaum C."/>
            <person name="Birren B."/>
        </authorList>
    </citation>
    <scope>NUCLEOTIDE SEQUENCE [LARGE SCALE GENOMIC DNA]</scope>
    <source>
        <strain evidence="6 7">DIV2402</strain>
    </source>
</reference>
<feature type="domain" description="Aminotransferase class I/classII large" evidence="5">
    <location>
        <begin position="29"/>
        <end position="392"/>
    </location>
</feature>
<comment type="cofactor">
    <cofactor evidence="1">
        <name>pyridoxal 5'-phosphate</name>
        <dbReference type="ChEBI" id="CHEBI:597326"/>
    </cofactor>
</comment>
<dbReference type="InterPro" id="IPR015424">
    <property type="entry name" value="PyrdxlP-dep_Trfase"/>
</dbReference>
<proteinExistence type="predicted"/>
<evidence type="ECO:0000259" key="5">
    <source>
        <dbReference type="Pfam" id="PF00155"/>
    </source>
</evidence>
<dbReference type="Gene3D" id="3.40.640.10">
    <property type="entry name" value="Type I PLP-dependent aspartate aminotransferase-like (Major domain)"/>
    <property type="match status" value="1"/>
</dbReference>
<dbReference type="PANTHER" id="PTHR42790">
    <property type="entry name" value="AMINOTRANSFERASE"/>
    <property type="match status" value="1"/>
</dbReference>